<comment type="caution">
    <text evidence="1">The sequence shown here is derived from an EMBL/GenBank/DDBJ whole genome shotgun (WGS) entry which is preliminary data.</text>
</comment>
<accession>A0A225D3W0</accession>
<proteinExistence type="predicted"/>
<keyword evidence="2" id="KW-1185">Reference proteome</keyword>
<dbReference type="AlphaFoldDB" id="A0A225D3W0"/>
<sequence length="523" mass="56582">MAKPVIYIGQILAWAELHRRRTGRWPDALDGRVFDGPGLTWMAVDMALRKGLRGLPGGQSLAKVLHAFRQKRHLHYLVPLTAELILSWADEYHQRTGTWPIATSGHIPEAPGETWLRVETALRDGLRTLSGGSSLARLLAEHRGVRNLGDLPPLSHEQVLAWADAHRARTGDWPAKKSGPIPEAPGEDWSAVGGALYDGSRGFSGGTTLAQLLAEHRGVRNLGDLSPLSYEQVLAWADAHRARTGNWPTGTSGPIFGTPDETWSAVDAALTNGCRGLPGGGSLIQLLAEHRGVRNRMALDRLTPEQILAWADAHRARTGNWPNSGSGSIPEAPGEVWSAVNAALTNGNRGLPEGGSLAQFLAQHRGKRNHKALPRLTPERVLAWADAHHARTGRWPNRNSGAIPDAPGEGWSAVDAALFVGVRGLTGGESLAQFLARCRGARNRSALPPLSIEQIRAWARAHHQRTGTWPGRNSGPIPEAFGETWQAVHFALRRGGRGLTMSSLSQVVRELDGEPARRAGRND</sequence>
<name>A0A225D3W0_9BACT</name>
<organism evidence="1 2">
    <name type="scientific">Fimbriiglobus ruber</name>
    <dbReference type="NCBI Taxonomy" id="1908690"/>
    <lineage>
        <taxon>Bacteria</taxon>
        <taxon>Pseudomonadati</taxon>
        <taxon>Planctomycetota</taxon>
        <taxon>Planctomycetia</taxon>
        <taxon>Gemmatales</taxon>
        <taxon>Gemmataceae</taxon>
        <taxon>Fimbriiglobus</taxon>
    </lineage>
</organism>
<dbReference type="RefSeq" id="WP_088258813.1">
    <property type="nucleotide sequence ID" value="NZ_NIDE01000017.1"/>
</dbReference>
<gene>
    <name evidence="1" type="ORF">FRUB_08206</name>
</gene>
<reference evidence="2" key="1">
    <citation type="submission" date="2017-06" db="EMBL/GenBank/DDBJ databases">
        <title>Genome analysis of Fimbriiglobus ruber SP5, the first member of the order Planctomycetales with confirmed chitinolytic capability.</title>
        <authorList>
            <person name="Ravin N.V."/>
            <person name="Rakitin A.L."/>
            <person name="Ivanova A.A."/>
            <person name="Beletsky A.V."/>
            <person name="Kulichevskaya I.S."/>
            <person name="Mardanov A.V."/>
            <person name="Dedysh S.N."/>
        </authorList>
    </citation>
    <scope>NUCLEOTIDE SEQUENCE [LARGE SCALE GENOMIC DNA]</scope>
    <source>
        <strain evidence="2">SP5</strain>
    </source>
</reference>
<dbReference type="Proteomes" id="UP000214646">
    <property type="component" value="Unassembled WGS sequence"/>
</dbReference>
<dbReference type="OrthoDB" id="260427at2"/>
<dbReference type="EMBL" id="NIDE01000017">
    <property type="protein sequence ID" value="OWK35643.1"/>
    <property type="molecule type" value="Genomic_DNA"/>
</dbReference>
<evidence type="ECO:0000313" key="1">
    <source>
        <dbReference type="EMBL" id="OWK35643.1"/>
    </source>
</evidence>
<protein>
    <submittedName>
        <fullName evidence="1">Uncharacterized protein</fullName>
    </submittedName>
</protein>
<evidence type="ECO:0000313" key="2">
    <source>
        <dbReference type="Proteomes" id="UP000214646"/>
    </source>
</evidence>